<feature type="compositionally biased region" description="Basic and acidic residues" evidence="1">
    <location>
        <begin position="194"/>
        <end position="225"/>
    </location>
</feature>
<dbReference type="AlphaFoldDB" id="A0A2P4X0L1"/>
<reference evidence="3 4" key="1">
    <citation type="journal article" date="2017" name="Genome Biol. Evol.">
        <title>Phytophthora megakarya and P. palmivora, closely related causal agents of cacao black pod rot, underwent increases in genome sizes and gene numbers by different mechanisms.</title>
        <authorList>
            <person name="Ali S.S."/>
            <person name="Shao J."/>
            <person name="Lary D.J."/>
            <person name="Kronmiller B."/>
            <person name="Shen D."/>
            <person name="Strem M.D."/>
            <person name="Amoako-Attah I."/>
            <person name="Akrofi A.Y."/>
            <person name="Begoude B.A."/>
            <person name="Ten Hoopen G.M."/>
            <person name="Coulibaly K."/>
            <person name="Kebe B.I."/>
            <person name="Melnick R.L."/>
            <person name="Guiltinan M.J."/>
            <person name="Tyler B.M."/>
            <person name="Meinhardt L.W."/>
            <person name="Bailey B.A."/>
        </authorList>
    </citation>
    <scope>NUCLEOTIDE SEQUENCE [LARGE SCALE GENOMIC DNA]</scope>
    <source>
        <strain evidence="4">sbr112.9</strain>
    </source>
</reference>
<keyword evidence="4" id="KW-1185">Reference proteome</keyword>
<evidence type="ECO:0000256" key="2">
    <source>
        <dbReference type="SAM" id="Phobius"/>
    </source>
</evidence>
<feature type="compositionally biased region" description="Polar residues" evidence="1">
    <location>
        <begin position="229"/>
        <end position="239"/>
    </location>
</feature>
<dbReference type="Proteomes" id="UP000237271">
    <property type="component" value="Unassembled WGS sequence"/>
</dbReference>
<dbReference type="EMBL" id="NCKW01020110">
    <property type="protein sequence ID" value="POM59080.1"/>
    <property type="molecule type" value="Genomic_DNA"/>
</dbReference>
<gene>
    <name evidence="3" type="ORF">PHPALM_36187</name>
</gene>
<organism evidence="3 4">
    <name type="scientific">Phytophthora palmivora</name>
    <dbReference type="NCBI Taxonomy" id="4796"/>
    <lineage>
        <taxon>Eukaryota</taxon>
        <taxon>Sar</taxon>
        <taxon>Stramenopiles</taxon>
        <taxon>Oomycota</taxon>
        <taxon>Peronosporomycetes</taxon>
        <taxon>Peronosporales</taxon>
        <taxon>Peronosporaceae</taxon>
        <taxon>Phytophthora</taxon>
    </lineage>
</organism>
<evidence type="ECO:0000313" key="3">
    <source>
        <dbReference type="EMBL" id="POM59080.1"/>
    </source>
</evidence>
<sequence>MMRDYHRWMDGVDVHDQLRLQRYSLQQQTTCKKYYKAVFMGLVNVAIVNAYIVYRETHAEFLTRLQVQMLELTEADFEERQPVSDTPLAIPTTLPTEHVPRESPDFKLINGQHERRQRQCNVCSNRKRHVGERRATKYYCPRCSPSDKARMYLCNKHREAGCSAGKRKRRHRQASSARESLASEQEAADSNVENSERAVKGDEDLDHEREEADVDSDREREKESVEDVTPSSPEQSNNS</sequence>
<proteinExistence type="predicted"/>
<comment type="caution">
    <text evidence="3">The sequence shown here is derived from an EMBL/GenBank/DDBJ whole genome shotgun (WGS) entry which is preliminary data.</text>
</comment>
<accession>A0A2P4X0L1</accession>
<feature type="region of interest" description="Disordered" evidence="1">
    <location>
        <begin position="161"/>
        <end position="239"/>
    </location>
</feature>
<keyword evidence="2" id="KW-0472">Membrane</keyword>
<keyword evidence="2" id="KW-1133">Transmembrane helix</keyword>
<dbReference type="PANTHER" id="PTHR46599">
    <property type="entry name" value="PIGGYBAC TRANSPOSABLE ELEMENT-DERIVED PROTEIN 4"/>
    <property type="match status" value="1"/>
</dbReference>
<dbReference type="PANTHER" id="PTHR46599:SF3">
    <property type="entry name" value="PIGGYBAC TRANSPOSABLE ELEMENT-DERIVED PROTEIN 4"/>
    <property type="match status" value="1"/>
</dbReference>
<protein>
    <recommendedName>
        <fullName evidence="5">PiggyBac transposable element-derived protein domain-containing protein</fullName>
    </recommendedName>
</protein>
<keyword evidence="2" id="KW-0812">Transmembrane</keyword>
<evidence type="ECO:0008006" key="5">
    <source>
        <dbReference type="Google" id="ProtNLM"/>
    </source>
</evidence>
<dbReference type="OrthoDB" id="129196at2759"/>
<name>A0A2P4X0L1_9STRA</name>
<evidence type="ECO:0000313" key="4">
    <source>
        <dbReference type="Proteomes" id="UP000237271"/>
    </source>
</evidence>
<feature type="transmembrane region" description="Helical" evidence="2">
    <location>
        <begin position="34"/>
        <end position="54"/>
    </location>
</feature>
<evidence type="ECO:0000256" key="1">
    <source>
        <dbReference type="SAM" id="MobiDB-lite"/>
    </source>
</evidence>